<feature type="region of interest" description="Disordered" evidence="1">
    <location>
        <begin position="72"/>
        <end position="120"/>
    </location>
</feature>
<evidence type="ECO:0000256" key="1">
    <source>
        <dbReference type="SAM" id="MobiDB-lite"/>
    </source>
</evidence>
<dbReference type="VEuPathDB" id="CryptoDB:Vbra_9644"/>
<accession>A0A0G4G3A1</accession>
<feature type="compositionally biased region" description="Basic and acidic residues" evidence="1">
    <location>
        <begin position="81"/>
        <end position="91"/>
    </location>
</feature>
<feature type="compositionally biased region" description="Gly residues" evidence="1">
    <location>
        <begin position="364"/>
        <end position="392"/>
    </location>
</feature>
<feature type="region of interest" description="Disordered" evidence="1">
    <location>
        <begin position="324"/>
        <end position="394"/>
    </location>
</feature>
<protein>
    <submittedName>
        <fullName evidence="2">Uncharacterized protein</fullName>
    </submittedName>
</protein>
<evidence type="ECO:0000313" key="3">
    <source>
        <dbReference type="Proteomes" id="UP000041254"/>
    </source>
</evidence>
<sequence length="569" mass="61339">GACFMLAITQRSVEGAVNESRKICGRRRGSRGIDFTGGTIRRSKRQRDTCEVLICRVSERSSCGSLSFAQRSSSADCVGGDSKRQRVDGRAAGDAGVGAMNGTAAHHHQRQEGHSQAASASPPVCVGSGDVCGRLAAIHSLIQQVATEVSAADPLIMPSIAADQASVIAHEWSSVKSSVSTLSAAVATIVHHISAAPPPPPGQPDTAVDVTANRLPSDVFCDGVVGYLPVDVAISPARATNTHYGTQLINEAFMLKRVDCSLDSNHLSGLIDVYRPSFQYFSKCAYVLEQGVDGRPSGQQERIPSDAGRISHLQHIRHMLSHRGTTLELRRVEGDDGDSDQESDEDESNGDRDSDSDDEMNEDGAGGGDASAGEGTAGSGQGRQQGGGGGGVTRQRYRIGDVEFTTVPLIDLPPAHPYRATYNAVDPPVRWRGWLFRSFTAFIKRMALWFWHDQVGGVEQKRVTSARVGPDDTRYLSLLTEPIEGHKTIDFMLWQPGQRHDGRERFIILKGTAATDTIVAYLWLDSGNIHLYTTEAPIEGNTRIERFPVAVAAARPLLATHGLERTVLR</sequence>
<proteinExistence type="predicted"/>
<name>A0A0G4G3A1_VITBC</name>
<dbReference type="EMBL" id="CDMY01000557">
    <property type="protein sequence ID" value="CEM22740.1"/>
    <property type="molecule type" value="Genomic_DNA"/>
</dbReference>
<dbReference type="Proteomes" id="UP000041254">
    <property type="component" value="Unassembled WGS sequence"/>
</dbReference>
<dbReference type="AlphaFoldDB" id="A0A0G4G3A1"/>
<evidence type="ECO:0000313" key="2">
    <source>
        <dbReference type="EMBL" id="CEM22740.1"/>
    </source>
</evidence>
<feature type="compositionally biased region" description="Acidic residues" evidence="1">
    <location>
        <begin position="335"/>
        <end position="362"/>
    </location>
</feature>
<gene>
    <name evidence="2" type="ORF">Vbra_9644</name>
</gene>
<reference evidence="2 3" key="1">
    <citation type="submission" date="2014-11" db="EMBL/GenBank/DDBJ databases">
        <authorList>
            <person name="Zhu J."/>
            <person name="Qi W."/>
            <person name="Song R."/>
        </authorList>
    </citation>
    <scope>NUCLEOTIDE SEQUENCE [LARGE SCALE GENOMIC DNA]</scope>
</reference>
<organism evidence="2 3">
    <name type="scientific">Vitrella brassicaformis (strain CCMP3155)</name>
    <dbReference type="NCBI Taxonomy" id="1169540"/>
    <lineage>
        <taxon>Eukaryota</taxon>
        <taxon>Sar</taxon>
        <taxon>Alveolata</taxon>
        <taxon>Colpodellida</taxon>
        <taxon>Vitrellaceae</taxon>
        <taxon>Vitrella</taxon>
    </lineage>
</organism>
<dbReference type="InParanoid" id="A0A0G4G3A1"/>
<keyword evidence="3" id="KW-1185">Reference proteome</keyword>
<feature type="non-terminal residue" evidence="2">
    <location>
        <position position="1"/>
    </location>
</feature>